<dbReference type="SUPFAM" id="SSF56672">
    <property type="entry name" value="DNA/RNA polymerases"/>
    <property type="match status" value="1"/>
</dbReference>
<dbReference type="InterPro" id="IPR000477">
    <property type="entry name" value="RT_dom"/>
</dbReference>
<dbReference type="EMBL" id="JAXUIC010000008">
    <property type="protein sequence ID" value="KAK4578838.1"/>
    <property type="molecule type" value="Genomic_DNA"/>
</dbReference>
<dbReference type="Proteomes" id="UP001324115">
    <property type="component" value="Unassembled WGS sequence"/>
</dbReference>
<dbReference type="Gene3D" id="3.30.70.270">
    <property type="match status" value="1"/>
</dbReference>
<protein>
    <recommendedName>
        <fullName evidence="1">Reverse transcriptase domain-containing protein</fullName>
    </recommendedName>
</protein>
<dbReference type="InterPro" id="IPR043502">
    <property type="entry name" value="DNA/RNA_pol_sf"/>
</dbReference>
<feature type="domain" description="Reverse transcriptase" evidence="1">
    <location>
        <begin position="1"/>
        <end position="81"/>
    </location>
</feature>
<accession>A0AAN7EST7</accession>
<dbReference type="Pfam" id="PF00078">
    <property type="entry name" value="RVT_1"/>
    <property type="match status" value="1"/>
</dbReference>
<dbReference type="InterPro" id="IPR043128">
    <property type="entry name" value="Rev_trsase/Diguanyl_cyclase"/>
</dbReference>
<reference evidence="2 3" key="1">
    <citation type="journal article" date="2023" name="G3 (Bethesda)">
        <title>A haplotype-resolved chromosome-scale genome for Quercus rubra L. provides insights into the genetics of adaptive traits for red oak species.</title>
        <authorList>
            <person name="Kapoor B."/>
            <person name="Jenkins J."/>
            <person name="Schmutz J."/>
            <person name="Zhebentyayeva T."/>
            <person name="Kuelheim C."/>
            <person name="Coggeshall M."/>
            <person name="Heim C."/>
            <person name="Lasky J.R."/>
            <person name="Leites L."/>
            <person name="Islam-Faridi N."/>
            <person name="Romero-Severson J."/>
            <person name="DeLeo V.L."/>
            <person name="Lucas S.M."/>
            <person name="Lazic D."/>
            <person name="Gailing O."/>
            <person name="Carlson J."/>
            <person name="Staton M."/>
        </authorList>
    </citation>
    <scope>NUCLEOTIDE SEQUENCE [LARGE SCALE GENOMIC DNA]</scope>
    <source>
        <strain evidence="2">Pseudo-F2</strain>
    </source>
</reference>
<keyword evidence="3" id="KW-1185">Reference proteome</keyword>
<proteinExistence type="predicted"/>
<dbReference type="PANTHER" id="PTHR48434:SF1">
    <property type="entry name" value="(RAPE) HYPOTHETICAL PROTEIN"/>
    <property type="match status" value="1"/>
</dbReference>
<dbReference type="AlphaFoldDB" id="A0AAN7EST7"/>
<dbReference type="PROSITE" id="PS50878">
    <property type="entry name" value="RT_POL"/>
    <property type="match status" value="1"/>
</dbReference>
<gene>
    <name evidence="2" type="ORF">RGQ29_028784</name>
</gene>
<evidence type="ECO:0000259" key="1">
    <source>
        <dbReference type="PROSITE" id="PS50878"/>
    </source>
</evidence>
<evidence type="ECO:0000313" key="2">
    <source>
        <dbReference type="EMBL" id="KAK4578838.1"/>
    </source>
</evidence>
<name>A0AAN7EST7_QUERU</name>
<dbReference type="PANTHER" id="PTHR48434">
    <property type="entry name" value="(RAPE) HYPOTHETICAL PROTEIN"/>
    <property type="match status" value="1"/>
</dbReference>
<sequence length="440" mass="51859">MPFGLKNAPSKFQNIMNEIFNPFSTHAIVFIDDVLIFSESLEQHKKHLRAFLNTVKLNGLIVSAPKIKRFETKVRFLGFDIYHGVIKPIDRSIQFAEKYVVSTLSRPIYQRPSHGQSSYSSALAAPAPKQITPYTVEDLFGPIQSQKPSSSIPFGRKRSPYVTKPFVQHISYIEPHLVHIKDPLALSMEVLPEGWHFLPKHPGKNIKFYKSVLIQEKSAQVENIMNKNRDTSEVLYHKFIIRGFTSCQEWGHPSTLRKLTDYKGSELYYSYYDYMDAFEKILFFQNKNYDHSWFIMFHKKFHSTIPSWFLKWWEMFGPIPQILSEPLQDALWYFSLRYNTTDHGSQFPTILHMTAMYRIHWISMWKYTINNNLLDREFLVKWWDNFRFKEIIEKIHMNFPPPIQKAIIGQTTIAHRTRSQTSLDSVQIFEKSSKELRDLG</sequence>
<organism evidence="2 3">
    <name type="scientific">Quercus rubra</name>
    <name type="common">Northern red oak</name>
    <name type="synonym">Quercus borealis</name>
    <dbReference type="NCBI Taxonomy" id="3512"/>
    <lineage>
        <taxon>Eukaryota</taxon>
        <taxon>Viridiplantae</taxon>
        <taxon>Streptophyta</taxon>
        <taxon>Embryophyta</taxon>
        <taxon>Tracheophyta</taxon>
        <taxon>Spermatophyta</taxon>
        <taxon>Magnoliopsida</taxon>
        <taxon>eudicotyledons</taxon>
        <taxon>Gunneridae</taxon>
        <taxon>Pentapetalae</taxon>
        <taxon>rosids</taxon>
        <taxon>fabids</taxon>
        <taxon>Fagales</taxon>
        <taxon>Fagaceae</taxon>
        <taxon>Quercus</taxon>
    </lineage>
</organism>
<evidence type="ECO:0000313" key="3">
    <source>
        <dbReference type="Proteomes" id="UP001324115"/>
    </source>
</evidence>
<comment type="caution">
    <text evidence="2">The sequence shown here is derived from an EMBL/GenBank/DDBJ whole genome shotgun (WGS) entry which is preliminary data.</text>
</comment>